<evidence type="ECO:0000313" key="1">
    <source>
        <dbReference type="EMBL" id="MST56146.1"/>
    </source>
</evidence>
<proteinExistence type="predicted"/>
<keyword evidence="2" id="KW-1185">Reference proteome</keyword>
<sequence>MKLKEEYGSRLNIDFYDPRCFVFLFDALRYRLRGDEVTWVLNGKVIFRGIPAWEKLKDAIDGVLSAS</sequence>
<dbReference type="Proteomes" id="UP000473699">
    <property type="component" value="Unassembled WGS sequence"/>
</dbReference>
<evidence type="ECO:0000313" key="2">
    <source>
        <dbReference type="Proteomes" id="UP000473699"/>
    </source>
</evidence>
<reference evidence="1 2" key="1">
    <citation type="submission" date="2019-08" db="EMBL/GenBank/DDBJ databases">
        <title>In-depth cultivation of the pig gut microbiome towards novel bacterial diversity and tailored functional studies.</title>
        <authorList>
            <person name="Wylensek D."/>
            <person name="Hitch T.C.A."/>
            <person name="Clavel T."/>
        </authorList>
    </citation>
    <scope>NUCLEOTIDE SEQUENCE [LARGE SCALE GENOMIC DNA]</scope>
    <source>
        <strain evidence="1 2">SM-530-WT-4B</strain>
    </source>
</reference>
<protein>
    <submittedName>
        <fullName evidence="1">Uncharacterized protein</fullName>
    </submittedName>
</protein>
<gene>
    <name evidence="1" type="ORF">FYJ74_08895</name>
</gene>
<dbReference type="EMBL" id="VUNH01000009">
    <property type="protein sequence ID" value="MST56146.1"/>
    <property type="molecule type" value="Genomic_DNA"/>
</dbReference>
<organism evidence="1 2">
    <name type="scientific">Pyramidobacter porci</name>
    <dbReference type="NCBI Taxonomy" id="2605789"/>
    <lineage>
        <taxon>Bacteria</taxon>
        <taxon>Thermotogati</taxon>
        <taxon>Synergistota</taxon>
        <taxon>Synergistia</taxon>
        <taxon>Synergistales</taxon>
        <taxon>Dethiosulfovibrionaceae</taxon>
        <taxon>Pyramidobacter</taxon>
    </lineage>
</organism>
<comment type="caution">
    <text evidence="1">The sequence shown here is derived from an EMBL/GenBank/DDBJ whole genome shotgun (WGS) entry which is preliminary data.</text>
</comment>
<dbReference type="RefSeq" id="WP_154529229.1">
    <property type="nucleotide sequence ID" value="NZ_JAXDZJ010000067.1"/>
</dbReference>
<accession>A0A6L5YCS7</accession>
<dbReference type="AlphaFoldDB" id="A0A6L5YCS7"/>
<name>A0A6L5YCS7_9BACT</name>